<evidence type="ECO:0000256" key="4">
    <source>
        <dbReference type="ARBA" id="ARBA00022801"/>
    </source>
</evidence>
<keyword evidence="4 7" id="KW-0378">Hydrolase</keyword>
<organism evidence="11 12">
    <name type="scientific">Prototheca wickerhamii</name>
    <dbReference type="NCBI Taxonomy" id="3111"/>
    <lineage>
        <taxon>Eukaryota</taxon>
        <taxon>Viridiplantae</taxon>
        <taxon>Chlorophyta</taxon>
        <taxon>core chlorophytes</taxon>
        <taxon>Trebouxiophyceae</taxon>
        <taxon>Chlorellales</taxon>
        <taxon>Chlorellaceae</taxon>
        <taxon>Prototheca</taxon>
    </lineage>
</organism>
<comment type="similarity">
    <text evidence="2 7">Belongs to the glycosyl hydrolase 20 family.</text>
</comment>
<evidence type="ECO:0000259" key="10">
    <source>
        <dbReference type="Pfam" id="PF14845"/>
    </source>
</evidence>
<dbReference type="InterPro" id="IPR015883">
    <property type="entry name" value="Glyco_hydro_20_cat"/>
</dbReference>
<sequence>MRAVLEDIERAGGLGAGCVEVDDAVFALPNATAVEFDSLNKKKHRHGAVLRKLKVQVQQPDQSLGLQTDESYSLRVAAPTALLRAKTVYGALHGLETLTQLVRGARGCALGEELGRRGRRRRKRRGVLIIQETLIRDAPRFPHRGLLIDSARHFLSLDTIKAHLDAMAASKLNVLHWHLTDDQSFPYGSEALPELPARGAFSAREVYSLDEVESVVAYARARGIRVVPEFDTPGHALSWGRGRPGLLTPCFDSAGAHALPGVFGPIDVTRPDAYGLVWALFQEAARVFPDAALHLGGDEVDPGCWESNPDVRRWMREHGSAHSAAALQQRWELRLQGLATALGKTPILWEEAFYRGRGEGLDAHAVVQVWKWWRDREGAEAATEEAAGVTQGTARRQFLGSGSLWARNETSYERLRVGPEDEAVWREMLDRVTASLELVLGGEACLWGEFVDDSNALERAWPAAAAVAERLWSPANSTQSVVEAEPRLAEHRCRLVRCGIPAAPIGPGSCFQQGPEAPFLTASA</sequence>
<evidence type="ECO:0000259" key="9">
    <source>
        <dbReference type="Pfam" id="PF00728"/>
    </source>
</evidence>
<evidence type="ECO:0000256" key="5">
    <source>
        <dbReference type="ARBA" id="ARBA00023180"/>
    </source>
</evidence>
<dbReference type="PANTHER" id="PTHR22600:SF21">
    <property type="entry name" value="BETA-HEXOSAMINIDASE A"/>
    <property type="match status" value="1"/>
</dbReference>
<evidence type="ECO:0000256" key="2">
    <source>
        <dbReference type="ARBA" id="ARBA00006285"/>
    </source>
</evidence>
<dbReference type="SUPFAM" id="SSF55545">
    <property type="entry name" value="beta-N-acetylhexosaminidase-like domain"/>
    <property type="match status" value="1"/>
</dbReference>
<feature type="active site" description="Proton donor" evidence="8">
    <location>
        <position position="299"/>
    </location>
</feature>
<comment type="catalytic activity">
    <reaction evidence="1 7">
        <text>Hydrolysis of terminal non-reducing N-acetyl-D-hexosamine residues in N-acetyl-beta-D-hexosaminides.</text>
        <dbReference type="EC" id="3.2.1.52"/>
    </reaction>
</comment>
<accession>A0AAD9MKF1</accession>
<dbReference type="EMBL" id="JASFZW010000005">
    <property type="protein sequence ID" value="KAK2078000.1"/>
    <property type="molecule type" value="Genomic_DNA"/>
</dbReference>
<dbReference type="InterPro" id="IPR029019">
    <property type="entry name" value="HEX_eukaryotic_N"/>
</dbReference>
<dbReference type="AlphaFoldDB" id="A0AAD9MKF1"/>
<keyword evidence="3" id="KW-0732">Signal</keyword>
<name>A0AAD9MKF1_PROWI</name>
<dbReference type="GO" id="GO:0006689">
    <property type="term" value="P:ganglioside catabolic process"/>
    <property type="evidence" value="ECO:0007669"/>
    <property type="project" value="TreeGrafter"/>
</dbReference>
<dbReference type="PANTHER" id="PTHR22600">
    <property type="entry name" value="BETA-HEXOSAMINIDASE"/>
    <property type="match status" value="1"/>
</dbReference>
<feature type="domain" description="Glycoside hydrolase family 20 catalytic" evidence="9">
    <location>
        <begin position="141"/>
        <end position="474"/>
    </location>
</feature>
<dbReference type="Gene3D" id="3.20.20.80">
    <property type="entry name" value="Glycosidases"/>
    <property type="match status" value="1"/>
</dbReference>
<dbReference type="Pfam" id="PF00728">
    <property type="entry name" value="Glyco_hydro_20"/>
    <property type="match status" value="1"/>
</dbReference>
<dbReference type="GO" id="GO:0004563">
    <property type="term" value="F:beta-N-acetylhexosaminidase activity"/>
    <property type="evidence" value="ECO:0007669"/>
    <property type="project" value="UniProtKB-EC"/>
</dbReference>
<reference evidence="11" key="1">
    <citation type="submission" date="2021-01" db="EMBL/GenBank/DDBJ databases">
        <authorList>
            <person name="Eckstrom K.M.E."/>
        </authorList>
    </citation>
    <scope>NUCLEOTIDE SEQUENCE</scope>
    <source>
        <strain evidence="11">UVCC 0001</strain>
    </source>
</reference>
<dbReference type="FunFam" id="3.20.20.80:FF:000063">
    <property type="entry name" value="Beta-hexosaminidase"/>
    <property type="match status" value="1"/>
</dbReference>
<dbReference type="GO" id="GO:0005764">
    <property type="term" value="C:lysosome"/>
    <property type="evidence" value="ECO:0007669"/>
    <property type="project" value="TreeGrafter"/>
</dbReference>
<feature type="domain" description="Beta-hexosaminidase eukaryotic type N-terminal" evidence="10">
    <location>
        <begin position="38"/>
        <end position="101"/>
    </location>
</feature>
<dbReference type="PRINTS" id="PR00738">
    <property type="entry name" value="GLHYDRLASE20"/>
</dbReference>
<evidence type="ECO:0000256" key="7">
    <source>
        <dbReference type="PIRNR" id="PIRNR001093"/>
    </source>
</evidence>
<keyword evidence="12" id="KW-1185">Reference proteome</keyword>
<proteinExistence type="inferred from homology"/>
<evidence type="ECO:0000256" key="6">
    <source>
        <dbReference type="ARBA" id="ARBA00023295"/>
    </source>
</evidence>
<dbReference type="InterPro" id="IPR025705">
    <property type="entry name" value="Beta_hexosaminidase_sua/sub"/>
</dbReference>
<evidence type="ECO:0000313" key="12">
    <source>
        <dbReference type="Proteomes" id="UP001255856"/>
    </source>
</evidence>
<dbReference type="PIRSF" id="PIRSF001093">
    <property type="entry name" value="B-hxosamndse_ab_euk"/>
    <property type="match status" value="1"/>
</dbReference>
<dbReference type="SUPFAM" id="SSF51445">
    <property type="entry name" value="(Trans)glycosidases"/>
    <property type="match status" value="1"/>
</dbReference>
<dbReference type="InterPro" id="IPR029018">
    <property type="entry name" value="Hex-like_dom2"/>
</dbReference>
<comment type="caution">
    <text evidence="11">The sequence shown here is derived from an EMBL/GenBank/DDBJ whole genome shotgun (WGS) entry which is preliminary data.</text>
</comment>
<evidence type="ECO:0000256" key="3">
    <source>
        <dbReference type="ARBA" id="ARBA00022729"/>
    </source>
</evidence>
<evidence type="ECO:0000313" key="11">
    <source>
        <dbReference type="EMBL" id="KAK2078000.1"/>
    </source>
</evidence>
<dbReference type="Pfam" id="PF14845">
    <property type="entry name" value="Glycohydro_20b2"/>
    <property type="match status" value="1"/>
</dbReference>
<dbReference type="GO" id="GO:0016020">
    <property type="term" value="C:membrane"/>
    <property type="evidence" value="ECO:0007669"/>
    <property type="project" value="TreeGrafter"/>
</dbReference>
<dbReference type="GO" id="GO:0030203">
    <property type="term" value="P:glycosaminoglycan metabolic process"/>
    <property type="evidence" value="ECO:0007669"/>
    <property type="project" value="TreeGrafter"/>
</dbReference>
<dbReference type="GO" id="GO:0005975">
    <property type="term" value="P:carbohydrate metabolic process"/>
    <property type="evidence" value="ECO:0007669"/>
    <property type="project" value="InterPro"/>
</dbReference>
<keyword evidence="6 7" id="KW-0326">Glycosidase</keyword>
<dbReference type="EC" id="3.2.1.52" evidence="7"/>
<dbReference type="Gene3D" id="3.30.379.10">
    <property type="entry name" value="Chitobiase/beta-hexosaminidase domain 2-like"/>
    <property type="match status" value="1"/>
</dbReference>
<dbReference type="Proteomes" id="UP001255856">
    <property type="component" value="Unassembled WGS sequence"/>
</dbReference>
<keyword evidence="5" id="KW-0325">Glycoprotein</keyword>
<evidence type="ECO:0000256" key="8">
    <source>
        <dbReference type="PIRSR" id="PIRSR001093-1"/>
    </source>
</evidence>
<gene>
    <name evidence="11" type="ORF">QBZ16_003868</name>
</gene>
<dbReference type="InterPro" id="IPR017853">
    <property type="entry name" value="GH"/>
</dbReference>
<protein>
    <recommendedName>
        <fullName evidence="7">Beta-hexosaminidase</fullName>
        <ecNumber evidence="7">3.2.1.52</ecNumber>
    </recommendedName>
</protein>
<evidence type="ECO:0000256" key="1">
    <source>
        <dbReference type="ARBA" id="ARBA00001231"/>
    </source>
</evidence>